<accession>A0A328P6K7</accession>
<dbReference type="Pfam" id="PF00535">
    <property type="entry name" value="Glycos_transf_2"/>
    <property type="match status" value="1"/>
</dbReference>
<dbReference type="OrthoDB" id="9802649at2"/>
<feature type="domain" description="Glycosyltransferase 2-like" evidence="1">
    <location>
        <begin position="24"/>
        <end position="120"/>
    </location>
</feature>
<dbReference type="Gene3D" id="3.90.550.10">
    <property type="entry name" value="Spore Coat Polysaccharide Biosynthesis Protein SpsA, Chain A"/>
    <property type="match status" value="1"/>
</dbReference>
<dbReference type="Proteomes" id="UP000248926">
    <property type="component" value="Unassembled WGS sequence"/>
</dbReference>
<dbReference type="CDD" id="cd00761">
    <property type="entry name" value="Glyco_tranf_GTA_type"/>
    <property type="match status" value="1"/>
</dbReference>
<dbReference type="InterPro" id="IPR001173">
    <property type="entry name" value="Glyco_trans_2-like"/>
</dbReference>
<evidence type="ECO:0000313" key="3">
    <source>
        <dbReference type="Proteomes" id="UP000248926"/>
    </source>
</evidence>
<protein>
    <recommendedName>
        <fullName evidence="1">Glycosyltransferase 2-like domain-containing protein</fullName>
    </recommendedName>
</protein>
<reference evidence="2 3" key="1">
    <citation type="journal article" date="2018" name="Genet. Mol. Biol.">
        <title>The genome sequence of Dyella jiangningensis FCAV SCS01 from a lignocellulose-decomposing microbial consortium metagenome reveals potential for biotechnological applications.</title>
        <authorList>
            <person name="Desiderato J.G."/>
            <person name="Alvarenga D.O."/>
            <person name="Constancio M.T.L."/>
            <person name="Alves L.M.C."/>
            <person name="Varani A.M."/>
        </authorList>
    </citation>
    <scope>NUCLEOTIDE SEQUENCE [LARGE SCALE GENOMIC DNA]</scope>
    <source>
        <strain evidence="2 3">FCAV SCS01</strain>
    </source>
</reference>
<dbReference type="SUPFAM" id="SSF53448">
    <property type="entry name" value="Nucleotide-diphospho-sugar transferases"/>
    <property type="match status" value="1"/>
</dbReference>
<organism evidence="2 3">
    <name type="scientific">Dyella jiangningensis</name>
    <dbReference type="NCBI Taxonomy" id="1379159"/>
    <lineage>
        <taxon>Bacteria</taxon>
        <taxon>Pseudomonadati</taxon>
        <taxon>Pseudomonadota</taxon>
        <taxon>Gammaproteobacteria</taxon>
        <taxon>Lysobacterales</taxon>
        <taxon>Rhodanobacteraceae</taxon>
        <taxon>Dyella</taxon>
    </lineage>
</organism>
<evidence type="ECO:0000259" key="1">
    <source>
        <dbReference type="Pfam" id="PF00535"/>
    </source>
</evidence>
<dbReference type="RefSeq" id="WP_111981033.1">
    <property type="nucleotide sequence ID" value="NZ_NFZS01000001.1"/>
</dbReference>
<dbReference type="AlphaFoldDB" id="A0A328P6K7"/>
<dbReference type="InterPro" id="IPR029044">
    <property type="entry name" value="Nucleotide-diphossugar_trans"/>
</dbReference>
<gene>
    <name evidence="2" type="ORF">CA260_03435</name>
</gene>
<name>A0A328P6K7_9GAMM</name>
<dbReference type="EMBL" id="NFZS01000001">
    <property type="protein sequence ID" value="RAO76973.1"/>
    <property type="molecule type" value="Genomic_DNA"/>
</dbReference>
<comment type="caution">
    <text evidence="2">The sequence shown here is derived from an EMBL/GenBank/DDBJ whole genome shotgun (WGS) entry which is preliminary data.</text>
</comment>
<proteinExistence type="predicted"/>
<sequence length="235" mass="26452">MQISAILTGHSEGLLSGPSIASFREAIDFARGQGISVEPIVILDRPSALTREMFVDAKSWGGTLFTTEFGDPGLARNHGVVQATGDFVTFLDADDLWSFNWLAAAHALCVRENRDVIAHSQLNMIFGRERAYWLHVDSEHPDFDPGYLQIGNYWDALSFAPRHIFQDIPFHKNELSTGYGHEDWHWNCLTLSKGYPHKPVQDTVHMKRRRLGSQSARANSSDVVPWPTDMVLFTV</sequence>
<evidence type="ECO:0000313" key="2">
    <source>
        <dbReference type="EMBL" id="RAO76973.1"/>
    </source>
</evidence>
<keyword evidence="3" id="KW-1185">Reference proteome</keyword>